<dbReference type="GO" id="GO:0008643">
    <property type="term" value="P:carbohydrate transport"/>
    <property type="evidence" value="ECO:0007669"/>
    <property type="project" value="InterPro"/>
</dbReference>
<dbReference type="InterPro" id="IPR003439">
    <property type="entry name" value="ABC_transporter-like_ATP-bd"/>
</dbReference>
<dbReference type="PROSITE" id="PS50893">
    <property type="entry name" value="ABC_TRANSPORTER_2"/>
    <property type="match status" value="1"/>
</dbReference>
<dbReference type="Pfam" id="PF00005">
    <property type="entry name" value="ABC_tran"/>
    <property type="match status" value="1"/>
</dbReference>
<accession>A0A1I2TRV5</accession>
<dbReference type="SUPFAM" id="SSF52540">
    <property type="entry name" value="P-loop containing nucleoside triphosphate hydrolases"/>
    <property type="match status" value="1"/>
</dbReference>
<dbReference type="PANTHER" id="PTHR43875:SF1">
    <property type="entry name" value="OSMOPROTECTIVE COMPOUNDS UPTAKE ATP-BINDING PROTEIN GGTA"/>
    <property type="match status" value="1"/>
</dbReference>
<dbReference type="GO" id="GO:0140359">
    <property type="term" value="F:ABC-type transporter activity"/>
    <property type="evidence" value="ECO:0007669"/>
    <property type="project" value="InterPro"/>
</dbReference>
<protein>
    <submittedName>
        <fullName evidence="5">Multiple sugar transport system ATP-binding protein</fullName>
    </submittedName>
</protein>
<dbReference type="Gene3D" id="3.40.50.300">
    <property type="entry name" value="P-loop containing nucleotide triphosphate hydrolases"/>
    <property type="match status" value="1"/>
</dbReference>
<dbReference type="OrthoDB" id="9802264at2"/>
<feature type="domain" description="ABC transporter" evidence="4">
    <location>
        <begin position="4"/>
        <end position="235"/>
    </location>
</feature>
<dbReference type="PANTHER" id="PTHR43875">
    <property type="entry name" value="MALTODEXTRIN IMPORT ATP-BINDING PROTEIN MSMX"/>
    <property type="match status" value="1"/>
</dbReference>
<dbReference type="InterPro" id="IPR003593">
    <property type="entry name" value="AAA+_ATPase"/>
</dbReference>
<proteinExistence type="predicted"/>
<dbReference type="InterPro" id="IPR008995">
    <property type="entry name" value="Mo/tungstate-bd_C_term_dom"/>
</dbReference>
<dbReference type="SMART" id="SM00382">
    <property type="entry name" value="AAA"/>
    <property type="match status" value="1"/>
</dbReference>
<dbReference type="Gene3D" id="2.40.50.140">
    <property type="entry name" value="Nucleic acid-binding proteins"/>
    <property type="match status" value="1"/>
</dbReference>
<dbReference type="InterPro" id="IPR040582">
    <property type="entry name" value="OB_MalK-like"/>
</dbReference>
<dbReference type="PROSITE" id="PS00211">
    <property type="entry name" value="ABC_TRANSPORTER_1"/>
    <property type="match status" value="1"/>
</dbReference>
<reference evidence="6" key="1">
    <citation type="submission" date="2016-10" db="EMBL/GenBank/DDBJ databases">
        <authorList>
            <person name="Varghese N."/>
            <person name="Submissions S."/>
        </authorList>
    </citation>
    <scope>NUCLEOTIDE SEQUENCE [LARGE SCALE GENOMIC DNA]</scope>
    <source>
        <strain evidence="6">ATCC 700379</strain>
    </source>
</reference>
<sequence>MAELSLQHIYKIYDKNVTAVTDFNLEIADKEFIVFVGPSGCGKSTTLRMIAGLEEISKGDLFINGKKMNDVAPKDRDIAMVFQNYALYPHMTVFDNMAFGLKLRKFPKKEIKSRVEHAAEILGIKDYLDRKPKALSGGQRQRVALGRAIVRDAKVFLMDEPLSNLDAKLRVQMRSEIGKLHQKLQATMIYVTHDQTEAMTMASRIVIMKDGIIQQVGTPKDVYDHPQNLFVGGFIGSPPMNFFHGRLEGNHFKGDDIDLEVPEGKLKVLRGKGFIDKPIILGIRPEDIHDEPVVIESSPNSVVSAKIIIAELTGAEFMLHSQVGSHQFIARVDARTQYHPQETIKLAFNTNKTHFFDPDTEQSLTLN</sequence>
<organism evidence="5 6">
    <name type="scientific">Sporolactobacillus nakayamae</name>
    <dbReference type="NCBI Taxonomy" id="269670"/>
    <lineage>
        <taxon>Bacteria</taxon>
        <taxon>Bacillati</taxon>
        <taxon>Bacillota</taxon>
        <taxon>Bacilli</taxon>
        <taxon>Bacillales</taxon>
        <taxon>Sporolactobacillaceae</taxon>
        <taxon>Sporolactobacillus</taxon>
    </lineage>
</organism>
<dbReference type="SUPFAM" id="SSF50331">
    <property type="entry name" value="MOP-like"/>
    <property type="match status" value="1"/>
</dbReference>
<dbReference type="InterPro" id="IPR047641">
    <property type="entry name" value="ABC_transpr_MalK/UgpC-like"/>
</dbReference>
<dbReference type="RefSeq" id="WP_093673287.1">
    <property type="nucleotide sequence ID" value="NZ_FOOY01000017.1"/>
</dbReference>
<dbReference type="InterPro" id="IPR027417">
    <property type="entry name" value="P-loop_NTPase"/>
</dbReference>
<dbReference type="FunFam" id="2.40.50.100:FF:000028">
    <property type="entry name" value="Sugar ABC transporter, ATP-binding protein"/>
    <property type="match status" value="1"/>
</dbReference>
<dbReference type="GO" id="GO:0005524">
    <property type="term" value="F:ATP binding"/>
    <property type="evidence" value="ECO:0007669"/>
    <property type="project" value="UniProtKB-KW"/>
</dbReference>
<dbReference type="InterPro" id="IPR012340">
    <property type="entry name" value="NA-bd_OB-fold"/>
</dbReference>
<dbReference type="Pfam" id="PF17912">
    <property type="entry name" value="OB_MalK"/>
    <property type="match status" value="1"/>
</dbReference>
<dbReference type="Gene3D" id="2.40.50.100">
    <property type="match status" value="1"/>
</dbReference>
<evidence type="ECO:0000259" key="4">
    <source>
        <dbReference type="PROSITE" id="PS50893"/>
    </source>
</evidence>
<evidence type="ECO:0000256" key="1">
    <source>
        <dbReference type="ARBA" id="ARBA00022448"/>
    </source>
</evidence>
<keyword evidence="2" id="KW-0547">Nucleotide-binding</keyword>
<dbReference type="AlphaFoldDB" id="A0A1I2TRV5"/>
<dbReference type="GO" id="GO:0055052">
    <property type="term" value="C:ATP-binding cassette (ABC) transporter complex, substrate-binding subunit-containing"/>
    <property type="evidence" value="ECO:0007669"/>
    <property type="project" value="TreeGrafter"/>
</dbReference>
<dbReference type="NCBIfam" id="NF008653">
    <property type="entry name" value="PRK11650.1"/>
    <property type="match status" value="1"/>
</dbReference>
<name>A0A1I2TRV5_9BACL</name>
<keyword evidence="1" id="KW-0813">Transport</keyword>
<keyword evidence="5" id="KW-0762">Sugar transport</keyword>
<evidence type="ECO:0000313" key="6">
    <source>
        <dbReference type="Proteomes" id="UP000198752"/>
    </source>
</evidence>
<dbReference type="GO" id="GO:0016887">
    <property type="term" value="F:ATP hydrolysis activity"/>
    <property type="evidence" value="ECO:0007669"/>
    <property type="project" value="InterPro"/>
</dbReference>
<dbReference type="InterPro" id="IPR015855">
    <property type="entry name" value="ABC_transpr_MalK-like"/>
</dbReference>
<dbReference type="InterPro" id="IPR017871">
    <property type="entry name" value="ABC_transporter-like_CS"/>
</dbReference>
<dbReference type="EMBL" id="FOOY01000017">
    <property type="protein sequence ID" value="SFG67598.1"/>
    <property type="molecule type" value="Genomic_DNA"/>
</dbReference>
<dbReference type="Proteomes" id="UP000198752">
    <property type="component" value="Unassembled WGS sequence"/>
</dbReference>
<evidence type="ECO:0000256" key="3">
    <source>
        <dbReference type="ARBA" id="ARBA00022840"/>
    </source>
</evidence>
<dbReference type="FunFam" id="3.40.50.300:FF:000042">
    <property type="entry name" value="Maltose/maltodextrin ABC transporter, ATP-binding protein"/>
    <property type="match status" value="1"/>
</dbReference>
<evidence type="ECO:0000256" key="2">
    <source>
        <dbReference type="ARBA" id="ARBA00022741"/>
    </source>
</evidence>
<dbReference type="CDD" id="cd03301">
    <property type="entry name" value="ABC_MalK_N"/>
    <property type="match status" value="1"/>
</dbReference>
<keyword evidence="6" id="KW-1185">Reference proteome</keyword>
<keyword evidence="3 5" id="KW-0067">ATP-binding</keyword>
<evidence type="ECO:0000313" key="5">
    <source>
        <dbReference type="EMBL" id="SFG67598.1"/>
    </source>
</evidence>
<dbReference type="STRING" id="269670.SAMN02982927_02409"/>
<gene>
    <name evidence="5" type="ORF">SAMN02982927_02409</name>
</gene>